<dbReference type="EC" id="5.4.3.5" evidence="2"/>
<protein>
    <submittedName>
        <fullName evidence="2">D-ornithine 4,5-aminomutase subunit alpha</fullName>
        <ecNumber evidence="2">5.4.3.5</ecNumber>
    </submittedName>
</protein>
<name>A0A841KXA8_9FIRM</name>
<feature type="domain" description="D-Lysine 5,6-aminomutase alpha subunit" evidence="1">
    <location>
        <begin position="7"/>
        <end position="120"/>
    </location>
</feature>
<evidence type="ECO:0000259" key="1">
    <source>
        <dbReference type="Pfam" id="PF16552"/>
    </source>
</evidence>
<dbReference type="Proteomes" id="UP000579281">
    <property type="component" value="Unassembled WGS sequence"/>
</dbReference>
<proteinExistence type="predicted"/>
<dbReference type="RefSeq" id="WP_184308556.1">
    <property type="nucleotide sequence ID" value="NZ_JACHEN010000004.1"/>
</dbReference>
<keyword evidence="3" id="KW-1185">Reference proteome</keyword>
<evidence type="ECO:0000313" key="3">
    <source>
        <dbReference type="Proteomes" id="UP000579281"/>
    </source>
</evidence>
<dbReference type="InterPro" id="IPR016176">
    <property type="entry name" value="Cbl-dep_enz_cat"/>
</dbReference>
<dbReference type="GO" id="GO:0047831">
    <property type="term" value="F:D-ornithine 4,5-aminomutase activity"/>
    <property type="evidence" value="ECO:0007669"/>
    <property type="project" value="UniProtKB-EC"/>
</dbReference>
<dbReference type="Gene3D" id="1.10.8.1000">
    <property type="entry name" value="Ornithine 4,5 aminomutase S component, alpha subunit-like"/>
    <property type="match status" value="1"/>
</dbReference>
<sequence>MKGYIVREDDFQERRKHLASLSDEALKQRFWELMEQVVDPLVDLARKNTTPAIERSVLLRMGFSSLEAKAIVDGTMDRGLMGKGAGHVVYKVSKEKNIPLRQAGLELMEGKHWDEVVNMFKGGDK</sequence>
<dbReference type="SUPFAM" id="SSF51703">
    <property type="entry name" value="Cobalamin (vitamin B12)-dependent enzymes"/>
    <property type="match status" value="1"/>
</dbReference>
<evidence type="ECO:0000313" key="2">
    <source>
        <dbReference type="EMBL" id="MBB6214819.1"/>
    </source>
</evidence>
<organism evidence="2 3">
    <name type="scientific">Anaerosolibacter carboniphilus</name>
    <dbReference type="NCBI Taxonomy" id="1417629"/>
    <lineage>
        <taxon>Bacteria</taxon>
        <taxon>Bacillati</taxon>
        <taxon>Bacillota</taxon>
        <taxon>Clostridia</taxon>
        <taxon>Peptostreptococcales</taxon>
        <taxon>Thermotaleaceae</taxon>
        <taxon>Anaerosolibacter</taxon>
    </lineage>
</organism>
<accession>A0A841KXA8</accession>
<dbReference type="EMBL" id="JACHEN010000004">
    <property type="protein sequence ID" value="MBB6214819.1"/>
    <property type="molecule type" value="Genomic_DNA"/>
</dbReference>
<dbReference type="InterPro" id="IPR015130">
    <property type="entry name" value="Lys-AminoMut_A"/>
</dbReference>
<reference evidence="2 3" key="1">
    <citation type="submission" date="2020-08" db="EMBL/GenBank/DDBJ databases">
        <title>Genomic Encyclopedia of Type Strains, Phase IV (KMG-IV): sequencing the most valuable type-strain genomes for metagenomic binning, comparative biology and taxonomic classification.</title>
        <authorList>
            <person name="Goeker M."/>
        </authorList>
    </citation>
    <scope>NUCLEOTIDE SEQUENCE [LARGE SCALE GENOMIC DNA]</scope>
    <source>
        <strain evidence="2 3">DSM 103526</strain>
    </source>
</reference>
<dbReference type="GO" id="GO:0031419">
    <property type="term" value="F:cobalamin binding"/>
    <property type="evidence" value="ECO:0007669"/>
    <property type="project" value="InterPro"/>
</dbReference>
<dbReference type="AlphaFoldDB" id="A0A841KXA8"/>
<gene>
    <name evidence="2" type="ORF">HNQ80_000904</name>
</gene>
<dbReference type="Pfam" id="PF16552">
    <property type="entry name" value="OAM_alpha"/>
    <property type="match status" value="1"/>
</dbReference>
<comment type="caution">
    <text evidence="2">The sequence shown here is derived from an EMBL/GenBank/DDBJ whole genome shotgun (WGS) entry which is preliminary data.</text>
</comment>
<keyword evidence="2" id="KW-0413">Isomerase</keyword>
<dbReference type="Gene3D" id="6.10.250.2220">
    <property type="match status" value="1"/>
</dbReference>